<keyword evidence="4 9" id="KW-0812">Transmembrane</keyword>
<accession>A0A2H0NG01</accession>
<name>A0A2H0NG01_9BACT</name>
<keyword evidence="5 9" id="KW-0653">Protein transport</keyword>
<evidence type="ECO:0000256" key="1">
    <source>
        <dbReference type="ARBA" id="ARBA00004370"/>
    </source>
</evidence>
<evidence type="ECO:0000313" key="11">
    <source>
        <dbReference type="Proteomes" id="UP000230564"/>
    </source>
</evidence>
<comment type="caution">
    <text evidence="10">The sequence shown here is derived from an EMBL/GenBank/DDBJ whole genome shotgun (WGS) entry which is preliminary data.</text>
</comment>
<dbReference type="GO" id="GO:0005886">
    <property type="term" value="C:plasma membrane"/>
    <property type="evidence" value="ECO:0007669"/>
    <property type="project" value="UniProtKB-SubCell"/>
</dbReference>
<evidence type="ECO:0000256" key="7">
    <source>
        <dbReference type="ARBA" id="ARBA00023010"/>
    </source>
</evidence>
<proteinExistence type="inferred from homology"/>
<evidence type="ECO:0000256" key="6">
    <source>
        <dbReference type="ARBA" id="ARBA00022989"/>
    </source>
</evidence>
<evidence type="ECO:0000256" key="5">
    <source>
        <dbReference type="ARBA" id="ARBA00022927"/>
    </source>
</evidence>
<dbReference type="HAMAP" id="MF_00422">
    <property type="entry name" value="SecE"/>
    <property type="match status" value="1"/>
</dbReference>
<dbReference type="PANTHER" id="PTHR33910">
    <property type="entry name" value="PROTEIN TRANSLOCASE SUBUNIT SECE"/>
    <property type="match status" value="1"/>
</dbReference>
<evidence type="ECO:0000256" key="9">
    <source>
        <dbReference type="HAMAP-Rule" id="MF_00422"/>
    </source>
</evidence>
<evidence type="ECO:0000256" key="4">
    <source>
        <dbReference type="ARBA" id="ARBA00022692"/>
    </source>
</evidence>
<dbReference type="GO" id="GO:0043952">
    <property type="term" value="P:protein transport by the Sec complex"/>
    <property type="evidence" value="ECO:0007669"/>
    <property type="project" value="UniProtKB-UniRule"/>
</dbReference>
<dbReference type="GO" id="GO:0008320">
    <property type="term" value="F:protein transmembrane transporter activity"/>
    <property type="evidence" value="ECO:0007669"/>
    <property type="project" value="UniProtKB-UniRule"/>
</dbReference>
<comment type="subunit">
    <text evidence="9">Component of the Sec protein translocase complex. Heterotrimer consisting of SecY, SecE and SecG subunits. The heterotrimers can form oligomers, although 1 heterotrimer is thought to be able to translocate proteins. Interacts with the ribosome. Interacts with SecDF, and other proteins may be involved. Interacts with SecA.</text>
</comment>
<protein>
    <recommendedName>
        <fullName evidence="9">Protein translocase subunit SecE</fullName>
    </recommendedName>
</protein>
<comment type="function">
    <text evidence="9">Essential subunit of the Sec protein translocation channel SecYEG. Clamps together the 2 halves of SecY. May contact the channel plug during translocation.</text>
</comment>
<comment type="similarity">
    <text evidence="9">Belongs to the SecE/SEC61-gamma family.</text>
</comment>
<dbReference type="InterPro" id="IPR001901">
    <property type="entry name" value="Translocase_SecE/Sec61-g"/>
</dbReference>
<keyword evidence="7 9" id="KW-0811">Translocation</keyword>
<evidence type="ECO:0000256" key="2">
    <source>
        <dbReference type="ARBA" id="ARBA00022448"/>
    </source>
</evidence>
<evidence type="ECO:0000256" key="3">
    <source>
        <dbReference type="ARBA" id="ARBA00022475"/>
    </source>
</evidence>
<comment type="subcellular location">
    <subcellularLocation>
        <location evidence="9">Cell membrane</location>
        <topology evidence="9">Single-pass membrane protein</topology>
    </subcellularLocation>
    <subcellularLocation>
        <location evidence="1">Membrane</location>
    </subcellularLocation>
</comment>
<dbReference type="Pfam" id="PF00584">
    <property type="entry name" value="SecE"/>
    <property type="match status" value="1"/>
</dbReference>
<dbReference type="GO" id="GO:0006605">
    <property type="term" value="P:protein targeting"/>
    <property type="evidence" value="ECO:0007669"/>
    <property type="project" value="UniProtKB-UniRule"/>
</dbReference>
<evidence type="ECO:0000256" key="8">
    <source>
        <dbReference type="ARBA" id="ARBA00023136"/>
    </source>
</evidence>
<dbReference type="PANTHER" id="PTHR33910:SF1">
    <property type="entry name" value="PROTEIN TRANSLOCASE SUBUNIT SECE"/>
    <property type="match status" value="1"/>
</dbReference>
<organism evidence="10 11">
    <name type="scientific">Candidatus Komeilibacteria bacterium CG11_big_fil_rev_8_21_14_0_20_36_20</name>
    <dbReference type="NCBI Taxonomy" id="1974477"/>
    <lineage>
        <taxon>Bacteria</taxon>
        <taxon>Candidatus Komeiliibacteriota</taxon>
    </lineage>
</organism>
<dbReference type="GO" id="GO:0009306">
    <property type="term" value="P:protein secretion"/>
    <property type="evidence" value="ECO:0007669"/>
    <property type="project" value="UniProtKB-UniRule"/>
</dbReference>
<sequence>MNKLTAYLKGAREEFAKVVWPSRETAIQHTLIVIVISLAVAIFLGAVDFILTKALEIFLVT</sequence>
<keyword evidence="3 9" id="KW-1003">Cell membrane</keyword>
<reference evidence="10 11" key="1">
    <citation type="submission" date="2017-09" db="EMBL/GenBank/DDBJ databases">
        <title>Depth-based differentiation of microbial function through sediment-hosted aquifers and enrichment of novel symbionts in the deep terrestrial subsurface.</title>
        <authorList>
            <person name="Probst A.J."/>
            <person name="Ladd B."/>
            <person name="Jarett J.K."/>
            <person name="Geller-Mcgrath D.E."/>
            <person name="Sieber C.M."/>
            <person name="Emerson J.B."/>
            <person name="Anantharaman K."/>
            <person name="Thomas B.C."/>
            <person name="Malmstrom R."/>
            <person name="Stieglmeier M."/>
            <person name="Klingl A."/>
            <person name="Woyke T."/>
            <person name="Ryan C.M."/>
            <person name="Banfield J.F."/>
        </authorList>
    </citation>
    <scope>NUCLEOTIDE SEQUENCE [LARGE SCALE GENOMIC DNA]</scope>
    <source>
        <strain evidence="10">CG11_big_fil_rev_8_21_14_0_20_36_20</strain>
    </source>
</reference>
<dbReference type="EMBL" id="PCWQ01000007">
    <property type="protein sequence ID" value="PIR07085.1"/>
    <property type="molecule type" value="Genomic_DNA"/>
</dbReference>
<keyword evidence="2 9" id="KW-0813">Transport</keyword>
<evidence type="ECO:0000313" key="10">
    <source>
        <dbReference type="EMBL" id="PIR07085.1"/>
    </source>
</evidence>
<dbReference type="Gene3D" id="1.20.5.1030">
    <property type="entry name" value="Preprotein translocase secy subunit"/>
    <property type="match status" value="1"/>
</dbReference>
<feature type="transmembrane region" description="Helical" evidence="9">
    <location>
        <begin position="26"/>
        <end position="51"/>
    </location>
</feature>
<dbReference type="NCBIfam" id="TIGR00964">
    <property type="entry name" value="secE_bact"/>
    <property type="match status" value="1"/>
</dbReference>
<keyword evidence="6 9" id="KW-1133">Transmembrane helix</keyword>
<dbReference type="Proteomes" id="UP000230564">
    <property type="component" value="Unassembled WGS sequence"/>
</dbReference>
<dbReference type="InterPro" id="IPR038379">
    <property type="entry name" value="SecE_sf"/>
</dbReference>
<keyword evidence="8 9" id="KW-0472">Membrane</keyword>
<gene>
    <name evidence="9" type="primary">secE</name>
    <name evidence="10" type="ORF">COV55_01500</name>
</gene>
<dbReference type="InterPro" id="IPR005807">
    <property type="entry name" value="SecE_bac"/>
</dbReference>
<dbReference type="GO" id="GO:0065002">
    <property type="term" value="P:intracellular protein transmembrane transport"/>
    <property type="evidence" value="ECO:0007669"/>
    <property type="project" value="UniProtKB-UniRule"/>
</dbReference>
<dbReference type="AlphaFoldDB" id="A0A2H0NG01"/>